<dbReference type="InterPro" id="IPR032881">
    <property type="entry name" value="Oberon-like_PHD"/>
</dbReference>
<feature type="domain" description="Oberon-like PHD finger" evidence="9">
    <location>
        <begin position="481"/>
        <end position="604"/>
    </location>
</feature>
<feature type="domain" description="Oberon coiled-coil region" evidence="10">
    <location>
        <begin position="720"/>
        <end position="824"/>
    </location>
</feature>
<evidence type="ECO:0000313" key="12">
    <source>
        <dbReference type="Proteomes" id="UP001180020"/>
    </source>
</evidence>
<dbReference type="AlphaFoldDB" id="A0AAV9C148"/>
<keyword evidence="2" id="KW-0479">Metal-binding</keyword>
<proteinExistence type="predicted"/>
<evidence type="ECO:0000256" key="4">
    <source>
        <dbReference type="ARBA" id="ARBA00022833"/>
    </source>
</evidence>
<evidence type="ECO:0000256" key="7">
    <source>
        <dbReference type="SAM" id="Coils"/>
    </source>
</evidence>
<feature type="compositionally biased region" description="Basic and acidic residues" evidence="8">
    <location>
        <begin position="1"/>
        <end position="15"/>
    </location>
</feature>
<gene>
    <name evidence="11" type="primary">OBE4</name>
    <name evidence="11" type="ORF">QJS10_CPB22g01333</name>
</gene>
<dbReference type="GO" id="GO:0005634">
    <property type="term" value="C:nucleus"/>
    <property type="evidence" value="ECO:0007669"/>
    <property type="project" value="UniProtKB-SubCell"/>
</dbReference>
<dbReference type="EMBL" id="JAUJYO010000022">
    <property type="protein sequence ID" value="KAK1282835.1"/>
    <property type="molecule type" value="Genomic_DNA"/>
</dbReference>
<feature type="compositionally biased region" description="Acidic residues" evidence="8">
    <location>
        <begin position="123"/>
        <end position="132"/>
    </location>
</feature>
<name>A0AAV9C148_ACOCL</name>
<keyword evidence="3" id="KW-0863">Zinc-finger</keyword>
<dbReference type="InterPro" id="IPR032535">
    <property type="entry name" value="Oberon_CC"/>
</dbReference>
<evidence type="ECO:0000256" key="8">
    <source>
        <dbReference type="SAM" id="MobiDB-lite"/>
    </source>
</evidence>
<dbReference type="PRINTS" id="PR01544">
    <property type="entry name" value="ARATH130DUF"/>
</dbReference>
<dbReference type="Proteomes" id="UP001180020">
    <property type="component" value="Unassembled WGS sequence"/>
</dbReference>
<comment type="subcellular location">
    <subcellularLocation>
        <location evidence="1">Nucleus</location>
    </subcellularLocation>
</comment>
<feature type="compositionally biased region" description="Basic and acidic residues" evidence="8">
    <location>
        <begin position="334"/>
        <end position="353"/>
    </location>
</feature>
<keyword evidence="4" id="KW-0862">Zinc</keyword>
<evidence type="ECO:0000256" key="6">
    <source>
        <dbReference type="ARBA" id="ARBA00023242"/>
    </source>
</evidence>
<dbReference type="PANTHER" id="PTHR21736:SF20">
    <property type="entry name" value="PROTEIN OBERON 4"/>
    <property type="match status" value="1"/>
</dbReference>
<feature type="compositionally biased region" description="Polar residues" evidence="8">
    <location>
        <begin position="323"/>
        <end position="333"/>
    </location>
</feature>
<comment type="caution">
    <text evidence="11">The sequence shown here is derived from an EMBL/GenBank/DDBJ whole genome shotgun (WGS) entry which is preliminary data.</text>
</comment>
<dbReference type="CDD" id="cd15612">
    <property type="entry name" value="PHD_OBE1_like"/>
    <property type="match status" value="1"/>
</dbReference>
<sequence length="836" mass="92777">METETKSPRESKSSEMEMENEQTTEAVDTETKALMVTDKVDSDHPIETPDGPVEKVVEEDHQKQQHEEQHEQVEEEVKREMSEEEKPPPEVKLGEEKAVDLEITVPQVESELKSRGIDLEVEAEAEADDDAEIAPLAAEKPVEDGKGKGKCTVSETSSPVSRLDDDDCMEGPSSRGFELVFRSNGDKKSFSREENLKVEPLDLSLGLPGVSSMDFPSRLEPGIPSRSFQSLPCSSFRTASNGFTNSVSFSGSQAFSHNPSCSLTQTSFDNANYEQSVASRPIFQGIDQAIAGTSNDPKQKEVGLYHMLLSNGSGHGHHHQRKVQSPTQSFGSRDTTRSEHSRDRKRVLTREESSSSLFRSGSDQRGPAGGVSSIEKIAMKITSESVLLMGKRMQDMADPALAFLKDSIAEMITNESKKGQICALQEVLRSRADLTAETLLRCHRVHLEILVALKTGLPEYLRMTSNFSSQDLVDVFLNMKCRNPACRNNLPVDECDCKVCVQKNGFCSTCMCLVCLKFDSALNTCGWVGCDVCLHWCHTDCGLRNSHIRSRQSTAGTQGITEMQFHCVACNYPSEMFGFVKEVFKTCAKDWKAETLAKELDYVRKIFAASEDVRGKKLHGIAINLLARLESKADLSEVIGYIMSFFSESDINSSNGPSTVSAKESTQRNVEGSNGIVGPSQQAMWLPSVAIQKDLRLENSGGVLPGLDWDLGKQSRGAGLQLNVEKKPVVDELESIVKFKQAEAKMFQDKADGARREAEGLKRIAAAKNEKIEEEYISKVGKLGLAEAKDRRRQKLEEFQVLEKAHQEYFNMKRRMEADIKDLLLKMESTKKNFGT</sequence>
<feature type="region of interest" description="Disordered" evidence="8">
    <location>
        <begin position="652"/>
        <end position="679"/>
    </location>
</feature>
<evidence type="ECO:0000256" key="2">
    <source>
        <dbReference type="ARBA" id="ARBA00022723"/>
    </source>
</evidence>
<keyword evidence="12" id="KW-1185">Reference proteome</keyword>
<dbReference type="InterPro" id="IPR004082">
    <property type="entry name" value="OBERON"/>
</dbReference>
<keyword evidence="6" id="KW-0539">Nucleus</keyword>
<feature type="compositionally biased region" description="Basic and acidic residues" evidence="8">
    <location>
        <begin position="38"/>
        <end position="100"/>
    </location>
</feature>
<dbReference type="Pfam" id="PF07227">
    <property type="entry name" value="PHD_Oberon"/>
    <property type="match status" value="1"/>
</dbReference>
<evidence type="ECO:0000313" key="11">
    <source>
        <dbReference type="EMBL" id="KAK1282835.1"/>
    </source>
</evidence>
<dbReference type="Pfam" id="PF16312">
    <property type="entry name" value="Oberon_cc"/>
    <property type="match status" value="1"/>
</dbReference>
<organism evidence="11 12">
    <name type="scientific">Acorus calamus</name>
    <name type="common">Sweet flag</name>
    <dbReference type="NCBI Taxonomy" id="4465"/>
    <lineage>
        <taxon>Eukaryota</taxon>
        <taxon>Viridiplantae</taxon>
        <taxon>Streptophyta</taxon>
        <taxon>Embryophyta</taxon>
        <taxon>Tracheophyta</taxon>
        <taxon>Spermatophyta</taxon>
        <taxon>Magnoliopsida</taxon>
        <taxon>Liliopsida</taxon>
        <taxon>Acoraceae</taxon>
        <taxon>Acorus</taxon>
    </lineage>
</organism>
<dbReference type="GO" id="GO:0010492">
    <property type="term" value="P:maintenance of shoot apical meristem identity"/>
    <property type="evidence" value="ECO:0007669"/>
    <property type="project" value="TreeGrafter"/>
</dbReference>
<dbReference type="GO" id="GO:0010468">
    <property type="term" value="P:regulation of gene expression"/>
    <property type="evidence" value="ECO:0007669"/>
    <property type="project" value="TreeGrafter"/>
</dbReference>
<feature type="region of interest" description="Disordered" evidence="8">
    <location>
        <begin position="309"/>
        <end position="371"/>
    </location>
</feature>
<dbReference type="InterPro" id="IPR047578">
    <property type="entry name" value="OBE1-like_PHD"/>
</dbReference>
<dbReference type="PANTHER" id="PTHR21736">
    <property type="entry name" value="VERNALIZATION-INSENSITIVE PROTEIN 3"/>
    <property type="match status" value="1"/>
</dbReference>
<feature type="compositionally biased region" description="Polar residues" evidence="8">
    <location>
        <begin position="652"/>
        <end position="672"/>
    </location>
</feature>
<reference evidence="11" key="1">
    <citation type="journal article" date="2023" name="Nat. Commun.">
        <title>Diploid and tetraploid genomes of Acorus and the evolution of monocots.</title>
        <authorList>
            <person name="Ma L."/>
            <person name="Liu K.W."/>
            <person name="Li Z."/>
            <person name="Hsiao Y.Y."/>
            <person name="Qi Y."/>
            <person name="Fu T."/>
            <person name="Tang G.D."/>
            <person name="Zhang D."/>
            <person name="Sun W.H."/>
            <person name="Liu D.K."/>
            <person name="Li Y."/>
            <person name="Chen G.Z."/>
            <person name="Liu X.D."/>
            <person name="Liao X.Y."/>
            <person name="Jiang Y.T."/>
            <person name="Yu X."/>
            <person name="Hao Y."/>
            <person name="Huang J."/>
            <person name="Zhao X.W."/>
            <person name="Ke S."/>
            <person name="Chen Y.Y."/>
            <person name="Wu W.L."/>
            <person name="Hsu J.L."/>
            <person name="Lin Y.F."/>
            <person name="Huang M.D."/>
            <person name="Li C.Y."/>
            <person name="Huang L."/>
            <person name="Wang Z.W."/>
            <person name="Zhao X."/>
            <person name="Zhong W.Y."/>
            <person name="Peng D.H."/>
            <person name="Ahmad S."/>
            <person name="Lan S."/>
            <person name="Zhang J.S."/>
            <person name="Tsai W.C."/>
            <person name="Van de Peer Y."/>
            <person name="Liu Z.J."/>
        </authorList>
    </citation>
    <scope>NUCLEOTIDE SEQUENCE</scope>
    <source>
        <strain evidence="11">CP</strain>
    </source>
</reference>
<reference evidence="11" key="2">
    <citation type="submission" date="2023-06" db="EMBL/GenBank/DDBJ databases">
        <authorList>
            <person name="Ma L."/>
            <person name="Liu K.-W."/>
            <person name="Li Z."/>
            <person name="Hsiao Y.-Y."/>
            <person name="Qi Y."/>
            <person name="Fu T."/>
            <person name="Tang G."/>
            <person name="Zhang D."/>
            <person name="Sun W.-H."/>
            <person name="Liu D.-K."/>
            <person name="Li Y."/>
            <person name="Chen G.-Z."/>
            <person name="Liu X.-D."/>
            <person name="Liao X.-Y."/>
            <person name="Jiang Y.-T."/>
            <person name="Yu X."/>
            <person name="Hao Y."/>
            <person name="Huang J."/>
            <person name="Zhao X.-W."/>
            <person name="Ke S."/>
            <person name="Chen Y.-Y."/>
            <person name="Wu W.-L."/>
            <person name="Hsu J.-L."/>
            <person name="Lin Y.-F."/>
            <person name="Huang M.-D."/>
            <person name="Li C.-Y."/>
            <person name="Huang L."/>
            <person name="Wang Z.-W."/>
            <person name="Zhao X."/>
            <person name="Zhong W.-Y."/>
            <person name="Peng D.-H."/>
            <person name="Ahmad S."/>
            <person name="Lan S."/>
            <person name="Zhang J.-S."/>
            <person name="Tsai W.-C."/>
            <person name="Van De Peer Y."/>
            <person name="Liu Z.-J."/>
        </authorList>
    </citation>
    <scope>NUCLEOTIDE SEQUENCE</scope>
    <source>
        <strain evidence="11">CP</strain>
        <tissue evidence="11">Leaves</tissue>
    </source>
</reference>
<dbReference type="GO" id="GO:0010078">
    <property type="term" value="P:maintenance of root meristem identity"/>
    <property type="evidence" value="ECO:0007669"/>
    <property type="project" value="TreeGrafter"/>
</dbReference>
<evidence type="ECO:0000259" key="10">
    <source>
        <dbReference type="Pfam" id="PF16312"/>
    </source>
</evidence>
<dbReference type="GO" id="GO:0010071">
    <property type="term" value="P:root meristem specification"/>
    <property type="evidence" value="ECO:0007669"/>
    <property type="project" value="TreeGrafter"/>
</dbReference>
<feature type="coiled-coil region" evidence="7">
    <location>
        <begin position="730"/>
        <end position="833"/>
    </location>
</feature>
<evidence type="ECO:0000259" key="9">
    <source>
        <dbReference type="Pfam" id="PF07227"/>
    </source>
</evidence>
<protein>
    <submittedName>
        <fullName evidence="11">Protein OBERON 4</fullName>
    </submittedName>
</protein>
<evidence type="ECO:0000256" key="1">
    <source>
        <dbReference type="ARBA" id="ARBA00004123"/>
    </source>
</evidence>
<feature type="region of interest" description="Disordered" evidence="8">
    <location>
        <begin position="1"/>
        <end position="105"/>
    </location>
</feature>
<evidence type="ECO:0000256" key="5">
    <source>
        <dbReference type="ARBA" id="ARBA00023054"/>
    </source>
</evidence>
<accession>A0AAV9C148</accession>
<dbReference type="GO" id="GO:0008270">
    <property type="term" value="F:zinc ion binding"/>
    <property type="evidence" value="ECO:0007669"/>
    <property type="project" value="UniProtKB-KW"/>
</dbReference>
<keyword evidence="5 7" id="KW-0175">Coiled coil</keyword>
<feature type="region of interest" description="Disordered" evidence="8">
    <location>
        <begin position="123"/>
        <end position="174"/>
    </location>
</feature>
<evidence type="ECO:0000256" key="3">
    <source>
        <dbReference type="ARBA" id="ARBA00022771"/>
    </source>
</evidence>